<dbReference type="Proteomes" id="UP000214618">
    <property type="component" value="Chromosome"/>
</dbReference>
<dbReference type="SUPFAM" id="SSF53756">
    <property type="entry name" value="UDP-Glycosyltransferase/glycogen phosphorylase"/>
    <property type="match status" value="1"/>
</dbReference>
<dbReference type="Gene3D" id="3.40.50.2000">
    <property type="entry name" value="Glycogen Phosphorylase B"/>
    <property type="match status" value="1"/>
</dbReference>
<evidence type="ECO:0008006" key="3">
    <source>
        <dbReference type="Google" id="ProtNLM"/>
    </source>
</evidence>
<sequence length="333" mass="38575">MRILYISVHEVLEYDELKIFNELGYECFSHGAYSRPHIGSSLRPPIPEMNYDSNFADLVDLSPNKDNLDPKIIEDKDIIIIMHSPSIVVNNWEKIKHKRVIWRSIGQSVSSVEQVLKPYREQGLEIVRYSPREKMIPGYLGEDAIIRFYKDQLEYNGWNGKNNQIMALNQSMKHRAVDCNYDFFHETCKGFPVKLFGGGNEGLPESAGMITYEQLKQEMKENRIFFYTGTQVTSYTLGFIEAFMTGIPIVSIGEKQGNHQFYKQQTFEIQDIIENGKEGYVSDNISELKMYIGELLNNHKLAKEISDRARIKAINLFGKDNIKNQWSQYLSKI</sequence>
<proteinExistence type="predicted"/>
<protein>
    <recommendedName>
        <fullName evidence="3">Glycosyl transferase family 1 domain-containing protein</fullName>
    </recommendedName>
</protein>
<organism evidence="1 2">
    <name type="scientific">Peribacillus simplex NBRC 15720 = DSM 1321</name>
    <dbReference type="NCBI Taxonomy" id="1349754"/>
    <lineage>
        <taxon>Bacteria</taxon>
        <taxon>Bacillati</taxon>
        <taxon>Bacillota</taxon>
        <taxon>Bacilli</taxon>
        <taxon>Bacillales</taxon>
        <taxon>Bacillaceae</taxon>
        <taxon>Peribacillus</taxon>
    </lineage>
</organism>
<accession>A0A223ENP6</accession>
<name>A0A223ENP6_9BACI</name>
<dbReference type="OrthoDB" id="7245543at2"/>
<gene>
    <name evidence="1" type="ORF">BS1321_24540</name>
</gene>
<dbReference type="GeneID" id="56475961"/>
<reference evidence="1 2" key="1">
    <citation type="submission" date="2016-10" db="EMBL/GenBank/DDBJ databases">
        <title>The whole genome sequencing and assembly of Bacillus simplex DSM 1321 strain.</title>
        <authorList>
            <person name="Park M.-K."/>
            <person name="Lee Y.-J."/>
            <person name="Yi H."/>
            <person name="Bahn Y.-S."/>
            <person name="Kim J.F."/>
            <person name="Lee D.-W."/>
        </authorList>
    </citation>
    <scope>NUCLEOTIDE SEQUENCE [LARGE SCALE GENOMIC DNA]</scope>
    <source>
        <strain evidence="1 2">DSM 1321</strain>
    </source>
</reference>
<evidence type="ECO:0000313" key="1">
    <source>
        <dbReference type="EMBL" id="ASS96795.1"/>
    </source>
</evidence>
<dbReference type="AlphaFoldDB" id="A0A223ENP6"/>
<evidence type="ECO:0000313" key="2">
    <source>
        <dbReference type="Proteomes" id="UP000214618"/>
    </source>
</evidence>
<dbReference type="RefSeq" id="WP_063236269.1">
    <property type="nucleotide sequence ID" value="NZ_BCVO01000042.1"/>
</dbReference>
<dbReference type="EMBL" id="CP017704">
    <property type="protein sequence ID" value="ASS96795.1"/>
    <property type="molecule type" value="Genomic_DNA"/>
</dbReference>